<keyword evidence="2" id="KW-1185">Reference proteome</keyword>
<dbReference type="RefSeq" id="WP_199995352.1">
    <property type="nucleotide sequence ID" value="NZ_JAPKMY010000001.1"/>
</dbReference>
<dbReference type="Gene3D" id="2.40.10.180">
    <property type="entry name" value="Phage tail proteins"/>
    <property type="match status" value="1"/>
</dbReference>
<dbReference type="Proteomes" id="UP001146019">
    <property type="component" value="Unassembled WGS sequence"/>
</dbReference>
<name>A0A9X3IF49_9GAMM</name>
<dbReference type="InterPro" id="IPR008018">
    <property type="entry name" value="Phage_tail_attach_FII"/>
</dbReference>
<reference evidence="1" key="1">
    <citation type="submission" date="2022-11" db="EMBL/GenBank/DDBJ databases">
        <title>Biodiversity and phylogenetic relationships of bacteria.</title>
        <authorList>
            <person name="Machado R.A.R."/>
            <person name="Bhat A."/>
            <person name="Loulou A."/>
            <person name="Kallel S."/>
        </authorList>
    </citation>
    <scope>NUCLEOTIDE SEQUENCE</scope>
    <source>
        <strain evidence="1">A-IN1</strain>
    </source>
</reference>
<dbReference type="GO" id="GO:0019068">
    <property type="term" value="P:virion assembly"/>
    <property type="evidence" value="ECO:0007669"/>
    <property type="project" value="InterPro"/>
</dbReference>
<dbReference type="EMBL" id="JAPKMY010000001">
    <property type="protein sequence ID" value="MCX5466252.1"/>
    <property type="molecule type" value="Genomic_DNA"/>
</dbReference>
<dbReference type="Pfam" id="PF05354">
    <property type="entry name" value="Phage_attach"/>
    <property type="match status" value="1"/>
</dbReference>
<dbReference type="AlphaFoldDB" id="A0A9X3IF49"/>
<gene>
    <name evidence="1" type="ORF">OSH00_00625</name>
</gene>
<sequence length="112" mass="12872">MPSPSWENLDVFLQKDDKGGFAITVTIEFLDCSPNRNITGIFDEPYLNAQLGEYEVDAIEPRFTCKEIDVFDVKQMDRLILDDGRTFNIMTYPQRDGTGLCILKLEERDDSL</sequence>
<organism evidence="1 2">
    <name type="scientific">Acinetobacter nematophilus</name>
    <dbReference type="NCBI Taxonomy" id="2994642"/>
    <lineage>
        <taxon>Bacteria</taxon>
        <taxon>Pseudomonadati</taxon>
        <taxon>Pseudomonadota</taxon>
        <taxon>Gammaproteobacteria</taxon>
        <taxon>Moraxellales</taxon>
        <taxon>Moraxellaceae</taxon>
        <taxon>Acinetobacter</taxon>
    </lineage>
</organism>
<proteinExistence type="predicted"/>
<accession>A0A9X3IF49</accession>
<comment type="caution">
    <text evidence="1">The sequence shown here is derived from an EMBL/GenBank/DDBJ whole genome shotgun (WGS) entry which is preliminary data.</text>
</comment>
<dbReference type="InterPro" id="IPR053734">
    <property type="entry name" value="Phage_Head-Tail_Connect_sf"/>
</dbReference>
<protein>
    <submittedName>
        <fullName evidence="1">Uncharacterized protein</fullName>
    </submittedName>
</protein>
<evidence type="ECO:0000313" key="1">
    <source>
        <dbReference type="EMBL" id="MCX5466252.1"/>
    </source>
</evidence>
<evidence type="ECO:0000313" key="2">
    <source>
        <dbReference type="Proteomes" id="UP001146019"/>
    </source>
</evidence>